<dbReference type="Gene3D" id="3.30.70.1450">
    <property type="entry name" value="Regulator of K+ conductance, C-terminal domain"/>
    <property type="match status" value="1"/>
</dbReference>
<feature type="transmembrane region" description="Helical" evidence="12">
    <location>
        <begin position="163"/>
        <end position="179"/>
    </location>
</feature>
<evidence type="ECO:0000256" key="4">
    <source>
        <dbReference type="ARBA" id="ARBA00022475"/>
    </source>
</evidence>
<keyword evidence="6" id="KW-0633">Potassium transport</keyword>
<keyword evidence="10" id="KW-0406">Ion transport</keyword>
<evidence type="ECO:0000256" key="5">
    <source>
        <dbReference type="ARBA" id="ARBA00022519"/>
    </source>
</evidence>
<proteinExistence type="predicted"/>
<dbReference type="GO" id="GO:0006813">
    <property type="term" value="P:potassium ion transport"/>
    <property type="evidence" value="ECO:0007669"/>
    <property type="project" value="UniProtKB-KW"/>
</dbReference>
<evidence type="ECO:0000256" key="11">
    <source>
        <dbReference type="ARBA" id="ARBA00023136"/>
    </source>
</evidence>
<evidence type="ECO:0000313" key="14">
    <source>
        <dbReference type="EMBL" id="MBA6413310.1"/>
    </source>
</evidence>
<dbReference type="InterPro" id="IPR006153">
    <property type="entry name" value="Cation/H_exchanger_TM"/>
</dbReference>
<accession>A0A7W2TWL7</accession>
<evidence type="ECO:0000256" key="7">
    <source>
        <dbReference type="ARBA" id="ARBA00022692"/>
    </source>
</evidence>
<dbReference type="InterPro" id="IPR006037">
    <property type="entry name" value="RCK_C"/>
</dbReference>
<feature type="transmembrane region" description="Helical" evidence="12">
    <location>
        <begin position="191"/>
        <end position="209"/>
    </location>
</feature>
<dbReference type="SUPFAM" id="SSF116726">
    <property type="entry name" value="TrkA C-terminal domain-like"/>
    <property type="match status" value="1"/>
</dbReference>
<keyword evidence="5" id="KW-0997">Cell inner membrane</keyword>
<keyword evidence="3" id="KW-0050">Antiport</keyword>
<keyword evidence="4" id="KW-1003">Cell membrane</keyword>
<reference evidence="14 15" key="1">
    <citation type="submission" date="2020-07" db="EMBL/GenBank/DDBJ databases">
        <title>Halieaceae bacterium, F7430, whole genome shotgun sequencing project.</title>
        <authorList>
            <person name="Jiang S."/>
            <person name="Liu Z.W."/>
            <person name="Du Z.J."/>
        </authorList>
    </citation>
    <scope>NUCLEOTIDE SEQUENCE [LARGE SCALE GENOMIC DNA]</scope>
    <source>
        <strain evidence="14 15">F7430</strain>
    </source>
</reference>
<evidence type="ECO:0000256" key="3">
    <source>
        <dbReference type="ARBA" id="ARBA00022449"/>
    </source>
</evidence>
<dbReference type="GO" id="GO:0015297">
    <property type="term" value="F:antiporter activity"/>
    <property type="evidence" value="ECO:0007669"/>
    <property type="project" value="UniProtKB-KW"/>
</dbReference>
<comment type="subcellular location">
    <subcellularLocation>
        <location evidence="1">Cell membrane</location>
        <topology evidence="1">Multi-pass membrane protein</topology>
    </subcellularLocation>
</comment>
<comment type="caution">
    <text evidence="14">The sequence shown here is derived from an EMBL/GenBank/DDBJ whole genome shotgun (WGS) entry which is preliminary data.</text>
</comment>
<feature type="domain" description="RCK C-terminal" evidence="13">
    <location>
        <begin position="404"/>
        <end position="486"/>
    </location>
</feature>
<dbReference type="Pfam" id="PF02080">
    <property type="entry name" value="TrkA_C"/>
    <property type="match status" value="1"/>
</dbReference>
<keyword evidence="9 12" id="KW-1133">Transmembrane helix</keyword>
<dbReference type="GO" id="GO:0008324">
    <property type="term" value="F:monoatomic cation transmembrane transporter activity"/>
    <property type="evidence" value="ECO:0007669"/>
    <property type="project" value="InterPro"/>
</dbReference>
<dbReference type="EMBL" id="JACFXU010000014">
    <property type="protein sequence ID" value="MBA6413310.1"/>
    <property type="molecule type" value="Genomic_DNA"/>
</dbReference>
<dbReference type="PANTHER" id="PTHR32507">
    <property type="entry name" value="NA(+)/H(+) ANTIPORTER 1"/>
    <property type="match status" value="1"/>
</dbReference>
<dbReference type="SUPFAM" id="SSF56176">
    <property type="entry name" value="FAD-binding/transporter-associated domain-like"/>
    <property type="match status" value="1"/>
</dbReference>
<dbReference type="PROSITE" id="PS51202">
    <property type="entry name" value="RCK_C"/>
    <property type="match status" value="1"/>
</dbReference>
<dbReference type="NCBIfam" id="NF003716">
    <property type="entry name" value="PRK05326.1-3"/>
    <property type="match status" value="1"/>
</dbReference>
<dbReference type="PANTHER" id="PTHR32507:SF7">
    <property type="entry name" value="K(+)_H(+) ANTIPORTER NHAP2"/>
    <property type="match status" value="1"/>
</dbReference>
<dbReference type="InterPro" id="IPR005170">
    <property type="entry name" value="Transptr-assoc_dom"/>
</dbReference>
<dbReference type="InterPro" id="IPR036721">
    <property type="entry name" value="RCK_C_sf"/>
</dbReference>
<dbReference type="SMART" id="SM01091">
    <property type="entry name" value="CorC_HlyC"/>
    <property type="match status" value="1"/>
</dbReference>
<evidence type="ECO:0000256" key="6">
    <source>
        <dbReference type="ARBA" id="ARBA00022538"/>
    </source>
</evidence>
<feature type="transmembrane region" description="Helical" evidence="12">
    <location>
        <begin position="336"/>
        <end position="356"/>
    </location>
</feature>
<feature type="transmembrane region" description="Helical" evidence="12">
    <location>
        <begin position="6"/>
        <end position="24"/>
    </location>
</feature>
<feature type="transmembrane region" description="Helical" evidence="12">
    <location>
        <begin position="269"/>
        <end position="290"/>
    </location>
</feature>
<evidence type="ECO:0000256" key="9">
    <source>
        <dbReference type="ARBA" id="ARBA00022989"/>
    </source>
</evidence>
<dbReference type="NCBIfam" id="NF003714">
    <property type="entry name" value="PRK05326.1-1"/>
    <property type="match status" value="1"/>
</dbReference>
<evidence type="ECO:0000259" key="13">
    <source>
        <dbReference type="PROSITE" id="PS51202"/>
    </source>
</evidence>
<evidence type="ECO:0000256" key="12">
    <source>
        <dbReference type="SAM" id="Phobius"/>
    </source>
</evidence>
<dbReference type="GO" id="GO:0005886">
    <property type="term" value="C:plasma membrane"/>
    <property type="evidence" value="ECO:0007669"/>
    <property type="project" value="UniProtKB-SubCell"/>
</dbReference>
<sequence length="581" mass="62493">MDESYQLILVSAFLGLVSIALLGLSRRLGAPSLLLFLLVGMLAGEDGLGGLQFSDVETAFLVGNIALAVILLDGGLRTHISSFRVGLKPALTLATLGVIITSGTVGAAAAWVLGWPLQDGLLLGAIIGSTDAAAVFALLNAAGLQLKQRSSATLEIESGTNDPMAIFLTIALVTLLTSGDGSVDLHILGDFFRQMGLGALMGIGGGWLLQQILNRIILPHVLYPLLVMSGGLTIFSLTNLWQGSGFLAIYLIGLVVANRPMNHIHEVRWLHDGLAWLSQIGMFLLLGLLVSPSGLLDPKVAIPALAVSLTLMFFARPLAVFICLLPFRFPAREQFFISWVGLKGAVPIILALFPYLYGMEHKDTYFEITFFVVLLSLCLQGWTIAPLARSLGLEVPPKPEDIDHLGVTLPGQIGRELLAYRIHAGSPADSYLLRRLPIPSGVKLLGVIRGDTVLPPEPDRLLQPDDYLVLMAQSHHSPDLVALFMALPTPAHLLGTAFFGQFTLRPEVLLDDLCKAYGVSLSDDLRRQSLSELINKHYHGKPVVGDRVNVGDIELVVKQMAKGKLLQVGLKLPVVKQQAAS</sequence>
<dbReference type="Pfam" id="PF00999">
    <property type="entry name" value="Na_H_Exchanger"/>
    <property type="match status" value="1"/>
</dbReference>
<dbReference type="InterPro" id="IPR038770">
    <property type="entry name" value="Na+/solute_symporter_sf"/>
</dbReference>
<name>A0A7W2TWL7_9GAMM</name>
<evidence type="ECO:0000256" key="10">
    <source>
        <dbReference type="ARBA" id="ARBA00023065"/>
    </source>
</evidence>
<feature type="transmembrane region" description="Helical" evidence="12">
    <location>
        <begin position="59"/>
        <end position="78"/>
    </location>
</feature>
<dbReference type="GO" id="GO:0050660">
    <property type="term" value="F:flavin adenine dinucleotide binding"/>
    <property type="evidence" value="ECO:0007669"/>
    <property type="project" value="InterPro"/>
</dbReference>
<feature type="transmembrane region" description="Helical" evidence="12">
    <location>
        <begin position="368"/>
        <end position="388"/>
    </location>
</feature>
<feature type="transmembrane region" description="Helical" evidence="12">
    <location>
        <begin position="302"/>
        <end position="324"/>
    </location>
</feature>
<dbReference type="Gene3D" id="1.20.1530.20">
    <property type="match status" value="1"/>
</dbReference>
<dbReference type="Pfam" id="PF03471">
    <property type="entry name" value="CorC_HlyC"/>
    <property type="match status" value="1"/>
</dbReference>
<keyword evidence="7 12" id="KW-0812">Transmembrane</keyword>
<feature type="transmembrane region" description="Helical" evidence="12">
    <location>
        <begin position="216"/>
        <end position="234"/>
    </location>
</feature>
<dbReference type="Proteomes" id="UP000539350">
    <property type="component" value="Unassembled WGS sequence"/>
</dbReference>
<organism evidence="14 15">
    <name type="scientific">Sediminihaliea albiluteola</name>
    <dbReference type="NCBI Taxonomy" id="2758564"/>
    <lineage>
        <taxon>Bacteria</taxon>
        <taxon>Pseudomonadati</taxon>
        <taxon>Pseudomonadota</taxon>
        <taxon>Gammaproteobacteria</taxon>
        <taxon>Cellvibrionales</taxon>
        <taxon>Halieaceae</taxon>
        <taxon>Sediminihaliea</taxon>
    </lineage>
</organism>
<gene>
    <name evidence="14" type="ORF">H2508_09330</name>
</gene>
<keyword evidence="8" id="KW-0630">Potassium</keyword>
<dbReference type="GO" id="GO:1902600">
    <property type="term" value="P:proton transmembrane transport"/>
    <property type="evidence" value="ECO:0007669"/>
    <property type="project" value="InterPro"/>
</dbReference>
<dbReference type="AlphaFoldDB" id="A0A7W2TWL7"/>
<evidence type="ECO:0000313" key="15">
    <source>
        <dbReference type="Proteomes" id="UP000539350"/>
    </source>
</evidence>
<keyword evidence="15" id="KW-1185">Reference proteome</keyword>
<keyword evidence="11 12" id="KW-0472">Membrane</keyword>
<evidence type="ECO:0000256" key="1">
    <source>
        <dbReference type="ARBA" id="ARBA00004651"/>
    </source>
</evidence>
<protein>
    <submittedName>
        <fullName evidence="14">Potassium/proton antiporter</fullName>
    </submittedName>
</protein>
<feature type="transmembrane region" description="Helical" evidence="12">
    <location>
        <begin position="90"/>
        <end position="114"/>
    </location>
</feature>
<dbReference type="InterPro" id="IPR036318">
    <property type="entry name" value="FAD-bd_PCMH-like_sf"/>
</dbReference>
<keyword evidence="2" id="KW-0813">Transport</keyword>
<dbReference type="NCBIfam" id="NF003715">
    <property type="entry name" value="PRK05326.1-2"/>
    <property type="match status" value="1"/>
</dbReference>
<evidence type="ECO:0000256" key="8">
    <source>
        <dbReference type="ARBA" id="ARBA00022958"/>
    </source>
</evidence>
<evidence type="ECO:0000256" key="2">
    <source>
        <dbReference type="ARBA" id="ARBA00022448"/>
    </source>
</evidence>
<feature type="transmembrane region" description="Helical" evidence="12">
    <location>
        <begin position="120"/>
        <end position="142"/>
    </location>
</feature>